<dbReference type="PANTHER" id="PTHR23121:SF9">
    <property type="entry name" value="SODIUM-DEPENDENT GLUCOSE TRANSPORTER 1"/>
    <property type="match status" value="1"/>
</dbReference>
<feature type="transmembrane region" description="Helical" evidence="4">
    <location>
        <begin position="386"/>
        <end position="408"/>
    </location>
</feature>
<feature type="transmembrane region" description="Helical" evidence="4">
    <location>
        <begin position="101"/>
        <end position="117"/>
    </location>
</feature>
<name>A0A818G888_9BILA</name>
<dbReference type="OrthoDB" id="10061174at2759"/>
<proteinExistence type="predicted"/>
<gene>
    <name evidence="6" type="ORF">OKA104_LOCUS700</name>
    <name evidence="5" type="ORF">VCS650_LOCUS2176</name>
</gene>
<dbReference type="GO" id="GO:0022857">
    <property type="term" value="F:transmembrane transporter activity"/>
    <property type="evidence" value="ECO:0007669"/>
    <property type="project" value="InterPro"/>
</dbReference>
<dbReference type="Pfam" id="PF07690">
    <property type="entry name" value="MFS_1"/>
    <property type="match status" value="1"/>
</dbReference>
<feature type="transmembrane region" description="Helical" evidence="4">
    <location>
        <begin position="447"/>
        <end position="474"/>
    </location>
</feature>
<dbReference type="Gene3D" id="1.20.1250.20">
    <property type="entry name" value="MFS general substrate transporter like domains"/>
    <property type="match status" value="2"/>
</dbReference>
<accession>A0A818G888</accession>
<feature type="transmembrane region" description="Helical" evidence="4">
    <location>
        <begin position="420"/>
        <end position="441"/>
    </location>
</feature>
<feature type="transmembrane region" description="Helical" evidence="4">
    <location>
        <begin position="70"/>
        <end position="89"/>
    </location>
</feature>
<sequence>MTMGENESNENESNISNQPGLSYYLEHKWKLGVTIFSLFSFITMGLHLEISGSTMLRLSHQIGANLGDLSWIVAARSFGYMITIVTFGVIFQPIIKHHSELILALGYLFPAAATFSTPYLKSLWTLCIALLFQGMVQGISDLAINILITTMWSVHSTAPLNLVYLGYPLGAILSIIIVRSFRTTNSLIVNNSTNISEEKQFQPDLVGPYRIASILCLISSIGFLWIAYKQREYKKKMKIDKIRVYQSVAKEEINIESKPKRLFNKSKFWKTCSPTTCGHGHFKYGFILIILLLFYNFFFGGIEQGFTKFFLTYIEQEEINLYKKYGIYSMIFYWLSMLIGRVLCIYLTVVWITPQLWLTISILLCLLTYIFWLIFIWYIGLTHLSIFIFVTINGLSISSISPTTIGWLKQFLSLSPIELTLILSSNAIGGIVFGLITGYLIYHYGSIHLFTILIILTILCSIFYLFASIIQYNYSKRENKNKNKNQEMTLQTFIQQDDYFPTMKYIDQ</sequence>
<dbReference type="PANTHER" id="PTHR23121">
    <property type="entry name" value="SODIUM-DEPENDENT GLUCOSE TRANSPORTER 1"/>
    <property type="match status" value="1"/>
</dbReference>
<feature type="transmembrane region" description="Helical" evidence="4">
    <location>
        <begin position="160"/>
        <end position="181"/>
    </location>
</feature>
<dbReference type="EMBL" id="CAJNON010000010">
    <property type="protein sequence ID" value="CAF0767488.1"/>
    <property type="molecule type" value="Genomic_DNA"/>
</dbReference>
<dbReference type="InterPro" id="IPR011701">
    <property type="entry name" value="MFS"/>
</dbReference>
<dbReference type="Proteomes" id="UP000663881">
    <property type="component" value="Unassembled WGS sequence"/>
</dbReference>
<evidence type="ECO:0000313" key="7">
    <source>
        <dbReference type="Proteomes" id="UP000663881"/>
    </source>
</evidence>
<keyword evidence="2 4" id="KW-1133">Transmembrane helix</keyword>
<evidence type="ECO:0000313" key="5">
    <source>
        <dbReference type="EMBL" id="CAF0767488.1"/>
    </source>
</evidence>
<evidence type="ECO:0000256" key="4">
    <source>
        <dbReference type="SAM" id="Phobius"/>
    </source>
</evidence>
<feature type="transmembrane region" description="Helical" evidence="4">
    <location>
        <begin position="331"/>
        <end position="349"/>
    </location>
</feature>
<feature type="transmembrane region" description="Helical" evidence="4">
    <location>
        <begin position="31"/>
        <end position="50"/>
    </location>
</feature>
<dbReference type="EMBL" id="CAJOAY010000015">
    <property type="protein sequence ID" value="CAF3487454.1"/>
    <property type="molecule type" value="Genomic_DNA"/>
</dbReference>
<reference evidence="6" key="1">
    <citation type="submission" date="2021-02" db="EMBL/GenBank/DDBJ databases">
        <authorList>
            <person name="Nowell W R."/>
        </authorList>
    </citation>
    <scope>NUCLEOTIDE SEQUENCE</scope>
</reference>
<evidence type="ECO:0000256" key="1">
    <source>
        <dbReference type="ARBA" id="ARBA00022692"/>
    </source>
</evidence>
<evidence type="ECO:0000256" key="3">
    <source>
        <dbReference type="ARBA" id="ARBA00023136"/>
    </source>
</evidence>
<evidence type="ECO:0000313" key="6">
    <source>
        <dbReference type="EMBL" id="CAF3487454.1"/>
    </source>
</evidence>
<keyword evidence="3 4" id="KW-0472">Membrane</keyword>
<feature type="transmembrane region" description="Helical" evidence="4">
    <location>
        <begin position="209"/>
        <end position="228"/>
    </location>
</feature>
<dbReference type="AlphaFoldDB" id="A0A818G888"/>
<evidence type="ECO:0000256" key="2">
    <source>
        <dbReference type="ARBA" id="ARBA00022989"/>
    </source>
</evidence>
<comment type="caution">
    <text evidence="6">The sequence shown here is derived from an EMBL/GenBank/DDBJ whole genome shotgun (WGS) entry which is preliminary data.</text>
</comment>
<dbReference type="SUPFAM" id="SSF103473">
    <property type="entry name" value="MFS general substrate transporter"/>
    <property type="match status" value="1"/>
</dbReference>
<protein>
    <submittedName>
        <fullName evidence="6">Uncharacterized protein</fullName>
    </submittedName>
</protein>
<feature type="transmembrane region" description="Helical" evidence="4">
    <location>
        <begin position="356"/>
        <end position="380"/>
    </location>
</feature>
<dbReference type="InterPro" id="IPR036259">
    <property type="entry name" value="MFS_trans_sf"/>
</dbReference>
<dbReference type="Proteomes" id="UP000663891">
    <property type="component" value="Unassembled WGS sequence"/>
</dbReference>
<keyword evidence="1 4" id="KW-0812">Transmembrane</keyword>
<feature type="transmembrane region" description="Helical" evidence="4">
    <location>
        <begin position="123"/>
        <end position="148"/>
    </location>
</feature>
<feature type="transmembrane region" description="Helical" evidence="4">
    <location>
        <begin position="284"/>
        <end position="302"/>
    </location>
</feature>
<organism evidence="6 7">
    <name type="scientific">Adineta steineri</name>
    <dbReference type="NCBI Taxonomy" id="433720"/>
    <lineage>
        <taxon>Eukaryota</taxon>
        <taxon>Metazoa</taxon>
        <taxon>Spiralia</taxon>
        <taxon>Gnathifera</taxon>
        <taxon>Rotifera</taxon>
        <taxon>Eurotatoria</taxon>
        <taxon>Bdelloidea</taxon>
        <taxon>Adinetida</taxon>
        <taxon>Adinetidae</taxon>
        <taxon>Adineta</taxon>
    </lineage>
</organism>